<keyword evidence="2" id="KW-1185">Reference proteome</keyword>
<gene>
    <name evidence="1" type="ORF">VNO80_07482</name>
</gene>
<evidence type="ECO:0000313" key="2">
    <source>
        <dbReference type="Proteomes" id="UP001374584"/>
    </source>
</evidence>
<evidence type="ECO:0000313" key="1">
    <source>
        <dbReference type="EMBL" id="KAK7374057.1"/>
    </source>
</evidence>
<dbReference type="EMBL" id="JAYMYR010000003">
    <property type="protein sequence ID" value="KAK7374057.1"/>
    <property type="molecule type" value="Genomic_DNA"/>
</dbReference>
<dbReference type="AlphaFoldDB" id="A0AAN9RJY2"/>
<reference evidence="1 2" key="1">
    <citation type="submission" date="2024-01" db="EMBL/GenBank/DDBJ databases">
        <title>The genomes of 5 underutilized Papilionoideae crops provide insights into root nodulation and disease resistanc.</title>
        <authorList>
            <person name="Jiang F."/>
        </authorList>
    </citation>
    <scope>NUCLEOTIDE SEQUENCE [LARGE SCALE GENOMIC DNA]</scope>
    <source>
        <strain evidence="1">JINMINGXINNONG_FW02</strain>
        <tissue evidence="1">Leaves</tissue>
    </source>
</reference>
<organism evidence="1 2">
    <name type="scientific">Phaseolus coccineus</name>
    <name type="common">Scarlet runner bean</name>
    <name type="synonym">Phaseolus multiflorus</name>
    <dbReference type="NCBI Taxonomy" id="3886"/>
    <lineage>
        <taxon>Eukaryota</taxon>
        <taxon>Viridiplantae</taxon>
        <taxon>Streptophyta</taxon>
        <taxon>Embryophyta</taxon>
        <taxon>Tracheophyta</taxon>
        <taxon>Spermatophyta</taxon>
        <taxon>Magnoliopsida</taxon>
        <taxon>eudicotyledons</taxon>
        <taxon>Gunneridae</taxon>
        <taxon>Pentapetalae</taxon>
        <taxon>rosids</taxon>
        <taxon>fabids</taxon>
        <taxon>Fabales</taxon>
        <taxon>Fabaceae</taxon>
        <taxon>Papilionoideae</taxon>
        <taxon>50 kb inversion clade</taxon>
        <taxon>NPAAA clade</taxon>
        <taxon>indigoferoid/millettioid clade</taxon>
        <taxon>Phaseoleae</taxon>
        <taxon>Phaseolus</taxon>
    </lineage>
</organism>
<protein>
    <submittedName>
        <fullName evidence="1">Uncharacterized protein</fullName>
    </submittedName>
</protein>
<name>A0AAN9RJY2_PHACN</name>
<sequence length="115" mass="13011">MCCAVEPNSLAQLHYPIYLQHSPFETQTLKVQSAPSLLYGPNVKLQHCLMKTDTCIEARPLRWPLVLYLRTDPGGDQLTRFNITPKPKAKQQCLTFSAYAFGKKERMDGCTSSHP</sequence>
<comment type="caution">
    <text evidence="1">The sequence shown here is derived from an EMBL/GenBank/DDBJ whole genome shotgun (WGS) entry which is preliminary data.</text>
</comment>
<dbReference type="Proteomes" id="UP001374584">
    <property type="component" value="Unassembled WGS sequence"/>
</dbReference>
<proteinExistence type="predicted"/>
<accession>A0AAN9RJY2</accession>